<dbReference type="GO" id="GO:0006633">
    <property type="term" value="P:fatty acid biosynthetic process"/>
    <property type="evidence" value="ECO:0007669"/>
    <property type="project" value="TreeGrafter"/>
</dbReference>
<dbReference type="PROSITE" id="PS50075">
    <property type="entry name" value="CARRIER"/>
    <property type="match status" value="1"/>
</dbReference>
<keyword evidence="3" id="KW-0808">Transferase</keyword>
<dbReference type="NCBIfam" id="NF037941">
    <property type="entry name" value="PKS_NbtC"/>
    <property type="match status" value="1"/>
</dbReference>
<evidence type="ECO:0000313" key="8">
    <source>
        <dbReference type="EMBL" id="OAT67399.1"/>
    </source>
</evidence>
<dbReference type="InterPro" id="IPR036291">
    <property type="entry name" value="NAD(P)-bd_dom_sf"/>
</dbReference>
<evidence type="ECO:0000256" key="5">
    <source>
        <dbReference type="ARBA" id="ARBA00023268"/>
    </source>
</evidence>
<dbReference type="SUPFAM" id="SSF55048">
    <property type="entry name" value="Probable ACP-binding domain of malonyl-CoA ACP transacylase"/>
    <property type="match status" value="1"/>
</dbReference>
<name>A0A179V672_9MYCO</name>
<evidence type="ECO:0000256" key="2">
    <source>
        <dbReference type="ARBA" id="ARBA00022553"/>
    </source>
</evidence>
<dbReference type="InterPro" id="IPR016035">
    <property type="entry name" value="Acyl_Trfase/lysoPLipase"/>
</dbReference>
<reference evidence="8 9" key="1">
    <citation type="submission" date="2016-01" db="EMBL/GenBank/DDBJ databases">
        <title>Mycobacterium immunogenum strain CD11_6 genome sequencing and assembly.</title>
        <authorList>
            <person name="Kaur G."/>
            <person name="Nair G.R."/>
            <person name="Mayilraj S."/>
        </authorList>
    </citation>
    <scope>NUCLEOTIDE SEQUENCE [LARGE SCALE GENOMIC DNA]</scope>
    <source>
        <strain evidence="8 9">CD11-6</strain>
    </source>
</reference>
<evidence type="ECO:0000259" key="7">
    <source>
        <dbReference type="PROSITE" id="PS50075"/>
    </source>
</evidence>
<evidence type="ECO:0000313" key="9">
    <source>
        <dbReference type="Proteomes" id="UP000186919"/>
    </source>
</evidence>
<comment type="caution">
    <text evidence="8">The sequence shown here is derived from an EMBL/GenBank/DDBJ whole genome shotgun (WGS) entry which is preliminary data.</text>
</comment>
<dbReference type="Pfam" id="PF00550">
    <property type="entry name" value="PP-binding"/>
    <property type="match status" value="1"/>
</dbReference>
<dbReference type="Gene3D" id="3.30.70.3290">
    <property type="match status" value="1"/>
</dbReference>
<organism evidence="8 9">
    <name type="scientific">Mycobacteroides immunogenum</name>
    <dbReference type="NCBI Taxonomy" id="83262"/>
    <lineage>
        <taxon>Bacteria</taxon>
        <taxon>Bacillati</taxon>
        <taxon>Actinomycetota</taxon>
        <taxon>Actinomycetes</taxon>
        <taxon>Mycobacteriales</taxon>
        <taxon>Mycobacteriaceae</taxon>
        <taxon>Mycobacteroides</taxon>
    </lineage>
</organism>
<dbReference type="EMBL" id="LQYE01000030">
    <property type="protein sequence ID" value="OAT67399.1"/>
    <property type="molecule type" value="Genomic_DNA"/>
</dbReference>
<dbReference type="SUPFAM" id="SSF47336">
    <property type="entry name" value="ACP-like"/>
    <property type="match status" value="1"/>
</dbReference>
<dbReference type="InterPro" id="IPR001227">
    <property type="entry name" value="Ac_transferase_dom_sf"/>
</dbReference>
<dbReference type="SUPFAM" id="SSF52151">
    <property type="entry name" value="FabD/lysophospholipase-like"/>
    <property type="match status" value="1"/>
</dbReference>
<dbReference type="CDD" id="cd05274">
    <property type="entry name" value="KR_FAS_SDR_x"/>
    <property type="match status" value="1"/>
</dbReference>
<evidence type="ECO:0000256" key="3">
    <source>
        <dbReference type="ARBA" id="ARBA00022679"/>
    </source>
</evidence>
<feature type="region of interest" description="Disordered" evidence="6">
    <location>
        <begin position="453"/>
        <end position="474"/>
    </location>
</feature>
<gene>
    <name evidence="8" type="ORF">AWB85_14120</name>
</gene>
<evidence type="ECO:0000256" key="6">
    <source>
        <dbReference type="SAM" id="MobiDB-lite"/>
    </source>
</evidence>
<dbReference type="GO" id="GO:0004312">
    <property type="term" value="F:fatty acid synthase activity"/>
    <property type="evidence" value="ECO:0007669"/>
    <property type="project" value="TreeGrafter"/>
</dbReference>
<feature type="domain" description="Carrier" evidence="7">
    <location>
        <begin position="941"/>
        <end position="1016"/>
    </location>
</feature>
<accession>A0A179V672</accession>
<dbReference type="PANTHER" id="PTHR43775">
    <property type="entry name" value="FATTY ACID SYNTHASE"/>
    <property type="match status" value="1"/>
</dbReference>
<dbReference type="GO" id="GO:0031177">
    <property type="term" value="F:phosphopantetheine binding"/>
    <property type="evidence" value="ECO:0007669"/>
    <property type="project" value="InterPro"/>
</dbReference>
<dbReference type="InterPro" id="IPR036736">
    <property type="entry name" value="ACP-like_sf"/>
</dbReference>
<dbReference type="PANTHER" id="PTHR43775:SF37">
    <property type="entry name" value="SI:DKEY-61P9.11"/>
    <property type="match status" value="1"/>
</dbReference>
<dbReference type="InterPro" id="IPR016036">
    <property type="entry name" value="Malonyl_transacylase_ACP-bd"/>
</dbReference>
<dbReference type="InterPro" id="IPR050091">
    <property type="entry name" value="PKS_NRPS_Biosynth_Enz"/>
</dbReference>
<keyword evidence="1" id="KW-0596">Phosphopantetheine</keyword>
<dbReference type="InterPro" id="IPR057326">
    <property type="entry name" value="KR_dom"/>
</dbReference>
<dbReference type="Pfam" id="PF08659">
    <property type="entry name" value="KR"/>
    <property type="match status" value="1"/>
</dbReference>
<dbReference type="InterPro" id="IPR013968">
    <property type="entry name" value="PKS_KR"/>
</dbReference>
<keyword evidence="2" id="KW-0597">Phosphoprotein</keyword>
<sequence>MLSADSPEVLRREAAALLAYVLDHPRVAPQRIAGMIFRTRVARRCRALAAVNDHAQLVAALRAVVTGAEHPLVIRNSEPATARRHGFVFPGQGGQRPGMGRLFYDAFPVFRAEVDRCSALFDAQFGRSPLNYLLDGQLPADDSASVVQPALFTQMSGLAALWRSVGVNPHTTVGHSQGEIAAAYASGVMSLDDAVTVVGTRARIADEFPADDYAMAVIAADRDTCESLLARQSGWAELSVINSPSMVGISGQHSTVHQIVEHLTADGVFARVIPVRYPAHTSMIASIGAEIRKALVERLGDNKFTSSEIDCIGATLGTAISPDMPVEQYWFWNLRNPVRFDRAIAAASTAHVDTFVELAEHPTLQLAIRENLAALGTERTACVVGTSNRNATDLTEFTANLANLAVHDLDYPWDALRGEASGPVALPLPDFPNVQNNNVPLWLSYRSAEGGVSVPKQPVATPEPEHAADDSESQVYPRLLREAWTKVTRRSMLPPRSYAFIDGTGAAGTLVEALRDSAPNFGSTAHIVTEASKSGIGEGDTVVIVLPAPTELSDREATDAVAQFFGSRTWWPEPSSAVTGCWLITVGGEQAIVDDAPSHPVHAAIAAGFRCMGTEHPGIAFRHLDLTPDIAQPDNADAILAALQSAGESELALRADGVYAKRIVDLDEDSDRGSSAGVPDHVVITGGTGKLGQEFCEHYARLGTQQITLISRSGETDAVAGRLNAIRRSTGAKVRAIACDITDGTAVAELAEQLRDAPANLIIHAAVDYSDVPLAEVTAERFQQALRAKVGGIVSVLDAVPRTDSCRVMLCSSLAATIGGKGQLMYAAGNRMLDVLAARQRAVGMDCVSVQWGQWTVHLELDDTGIAKLAAAGVHPMRPADALAVGMGDHHGNTLVGSFDLVQARAMLGVFGYGPLLSELKDTGTVVTPAKTAPPAVAVPEDRPGHLVQLLAEVIGADHADSIDTTMPMVAMGLDSLQALEFRRRVQAELNFELPVQDLLGGASVDHVIDALAAQTR</sequence>
<dbReference type="Gene3D" id="3.40.366.10">
    <property type="entry name" value="Malonyl-Coenzyme A Acyl Carrier Protein, domain 2"/>
    <property type="match status" value="1"/>
</dbReference>
<dbReference type="Gene3D" id="1.10.1200.10">
    <property type="entry name" value="ACP-like"/>
    <property type="match status" value="1"/>
</dbReference>
<dbReference type="AlphaFoldDB" id="A0A179V672"/>
<dbReference type="Gene3D" id="3.40.50.720">
    <property type="entry name" value="NAD(P)-binding Rossmann-like Domain"/>
    <property type="match status" value="1"/>
</dbReference>
<keyword evidence="4" id="KW-0521">NADP</keyword>
<dbReference type="SMART" id="SM00827">
    <property type="entry name" value="PKS_AT"/>
    <property type="match status" value="1"/>
</dbReference>
<dbReference type="Pfam" id="PF00698">
    <property type="entry name" value="Acyl_transf_1"/>
    <property type="match status" value="1"/>
</dbReference>
<evidence type="ECO:0000256" key="1">
    <source>
        <dbReference type="ARBA" id="ARBA00022450"/>
    </source>
</evidence>
<dbReference type="SUPFAM" id="SSF51735">
    <property type="entry name" value="NAD(P)-binding Rossmann-fold domains"/>
    <property type="match status" value="2"/>
</dbReference>
<dbReference type="InterPro" id="IPR009081">
    <property type="entry name" value="PP-bd_ACP"/>
</dbReference>
<dbReference type="Proteomes" id="UP000186919">
    <property type="component" value="Unassembled WGS sequence"/>
</dbReference>
<protein>
    <submittedName>
        <fullName evidence="8">Polyketide synthase</fullName>
    </submittedName>
</protein>
<keyword evidence="5" id="KW-0511">Multifunctional enzyme</keyword>
<dbReference type="InterPro" id="IPR020806">
    <property type="entry name" value="PKS_PP-bd"/>
</dbReference>
<proteinExistence type="predicted"/>
<dbReference type="InterPro" id="IPR014043">
    <property type="entry name" value="Acyl_transferase_dom"/>
</dbReference>
<dbReference type="SMART" id="SM00822">
    <property type="entry name" value="PKS_KR"/>
    <property type="match status" value="1"/>
</dbReference>
<dbReference type="SMART" id="SM00823">
    <property type="entry name" value="PKS_PP"/>
    <property type="match status" value="1"/>
</dbReference>
<dbReference type="RefSeq" id="WP_064632707.1">
    <property type="nucleotide sequence ID" value="NZ_LQYE01000030.1"/>
</dbReference>
<evidence type="ECO:0000256" key="4">
    <source>
        <dbReference type="ARBA" id="ARBA00022857"/>
    </source>
</evidence>